<dbReference type="PROSITE" id="PS51296">
    <property type="entry name" value="RIESKE"/>
    <property type="match status" value="1"/>
</dbReference>
<dbReference type="RefSeq" id="WP_378286346.1">
    <property type="nucleotide sequence ID" value="NZ_JBHSON010000055.1"/>
</dbReference>
<keyword evidence="5" id="KW-1015">Disulfide bond</keyword>
<evidence type="ECO:0000256" key="5">
    <source>
        <dbReference type="ARBA" id="ARBA00023157"/>
    </source>
</evidence>
<dbReference type="InterPro" id="IPR036922">
    <property type="entry name" value="Rieske_2Fe-2S_sf"/>
</dbReference>
<dbReference type="Pfam" id="PF00355">
    <property type="entry name" value="Rieske"/>
    <property type="match status" value="1"/>
</dbReference>
<dbReference type="Gene3D" id="3.30.9.10">
    <property type="entry name" value="D-Amino Acid Oxidase, subunit A, domain 2"/>
    <property type="match status" value="1"/>
</dbReference>
<evidence type="ECO:0000259" key="6">
    <source>
        <dbReference type="PROSITE" id="PS51296"/>
    </source>
</evidence>
<evidence type="ECO:0000256" key="4">
    <source>
        <dbReference type="ARBA" id="ARBA00023014"/>
    </source>
</evidence>
<dbReference type="PANTHER" id="PTHR13847">
    <property type="entry name" value="SARCOSINE DEHYDROGENASE-RELATED"/>
    <property type="match status" value="1"/>
</dbReference>
<evidence type="ECO:0000313" key="7">
    <source>
        <dbReference type="EMBL" id="MFC5750595.1"/>
    </source>
</evidence>
<evidence type="ECO:0000256" key="2">
    <source>
        <dbReference type="ARBA" id="ARBA00022723"/>
    </source>
</evidence>
<protein>
    <submittedName>
        <fullName evidence="7">FAD-dependent oxidoreductase</fullName>
    </submittedName>
</protein>
<dbReference type="SUPFAM" id="SSF50022">
    <property type="entry name" value="ISP domain"/>
    <property type="match status" value="1"/>
</dbReference>
<dbReference type="InterPro" id="IPR036188">
    <property type="entry name" value="FAD/NAD-bd_sf"/>
</dbReference>
<comment type="caution">
    <text evidence="7">The sequence shown here is derived from an EMBL/GenBank/DDBJ whole genome shotgun (WGS) entry which is preliminary data.</text>
</comment>
<keyword evidence="3" id="KW-0408">Iron</keyword>
<proteinExistence type="predicted"/>
<dbReference type="Gene3D" id="2.102.10.10">
    <property type="entry name" value="Rieske [2Fe-2S] iron-sulphur domain"/>
    <property type="match status" value="1"/>
</dbReference>
<dbReference type="PRINTS" id="PR00162">
    <property type="entry name" value="RIESKE"/>
</dbReference>
<evidence type="ECO:0000256" key="3">
    <source>
        <dbReference type="ARBA" id="ARBA00023004"/>
    </source>
</evidence>
<name>A0ABW1A4X7_9ACTN</name>
<gene>
    <name evidence="7" type="ORF">ACFPZN_33640</name>
</gene>
<feature type="domain" description="Rieske" evidence="6">
    <location>
        <begin position="418"/>
        <end position="503"/>
    </location>
</feature>
<keyword evidence="4" id="KW-0411">Iron-sulfur</keyword>
<dbReference type="EMBL" id="JBHSON010000055">
    <property type="protein sequence ID" value="MFC5750595.1"/>
    <property type="molecule type" value="Genomic_DNA"/>
</dbReference>
<dbReference type="PANTHER" id="PTHR13847:SF274">
    <property type="entry name" value="RIESKE 2FE-2S IRON-SULFUR PROTEIN YHFW-RELATED"/>
    <property type="match status" value="1"/>
</dbReference>
<dbReference type="InterPro" id="IPR006076">
    <property type="entry name" value="FAD-dep_OxRdtase"/>
</dbReference>
<dbReference type="Pfam" id="PF01266">
    <property type="entry name" value="DAO"/>
    <property type="match status" value="1"/>
</dbReference>
<organism evidence="7 8">
    <name type="scientific">Actinomadura rugatobispora</name>
    <dbReference type="NCBI Taxonomy" id="1994"/>
    <lineage>
        <taxon>Bacteria</taxon>
        <taxon>Bacillati</taxon>
        <taxon>Actinomycetota</taxon>
        <taxon>Actinomycetes</taxon>
        <taxon>Streptosporangiales</taxon>
        <taxon>Thermomonosporaceae</taxon>
        <taxon>Actinomadura</taxon>
    </lineage>
</organism>
<keyword evidence="8" id="KW-1185">Reference proteome</keyword>
<dbReference type="InterPro" id="IPR005805">
    <property type="entry name" value="Rieske_Fe-S_prot_C"/>
</dbReference>
<keyword evidence="2" id="KW-0479">Metal-binding</keyword>
<dbReference type="InterPro" id="IPR017941">
    <property type="entry name" value="Rieske_2Fe-2S"/>
</dbReference>
<keyword evidence="1" id="KW-0001">2Fe-2S</keyword>
<reference evidence="8" key="1">
    <citation type="journal article" date="2019" name="Int. J. Syst. Evol. Microbiol.">
        <title>The Global Catalogue of Microorganisms (GCM) 10K type strain sequencing project: providing services to taxonomists for standard genome sequencing and annotation.</title>
        <authorList>
            <consortium name="The Broad Institute Genomics Platform"/>
            <consortium name="The Broad Institute Genome Sequencing Center for Infectious Disease"/>
            <person name="Wu L."/>
            <person name="Ma J."/>
        </authorList>
    </citation>
    <scope>NUCLEOTIDE SEQUENCE [LARGE SCALE GENOMIC DNA]</scope>
    <source>
        <strain evidence="8">KCTC 42087</strain>
    </source>
</reference>
<evidence type="ECO:0000313" key="8">
    <source>
        <dbReference type="Proteomes" id="UP001596074"/>
    </source>
</evidence>
<accession>A0ABW1A4X7</accession>
<dbReference type="Proteomes" id="UP001596074">
    <property type="component" value="Unassembled WGS sequence"/>
</dbReference>
<evidence type="ECO:0000256" key="1">
    <source>
        <dbReference type="ARBA" id="ARBA00022714"/>
    </source>
</evidence>
<sequence>MIEGTAQSYWMASSDPTSYPALTGSAEVDVAVVGGGIAGLSTAWELARAGRSPVVLEADRIAAGVTGFTTGRLSAAHPWIYKPLRDSLGPDTACLYARSQQEAVEHVERTARDLGVDCDLERRPSHIYVESPDRVDELKEEAEAVREAGLPASFVTDTDLPYPVAGALRVEHQVQFHPRRYLLALAEDLVRRGGRVHERTRVVDLTEGAGDRPHRLTTAGGAVVTAREVVIATLFPIVEHALMSFRLTPLRELVVAAPIDEDADPGAMYITRQENTRSVRTAPYGDGRRLLLITGESFAPGDGDLARHHRDLVAWAREHFKIGEIAYWWSAQDLDTADTVPYVGRISDRVHVATGFARSGMSHGVMSGRLLAGLITGNEPEWAHLYDPRRARPHREAGSVLGTGMTNMRRFVEDRVRSRAGTLDDIRPGTGAVIRHRGRHCAAYRDEEGEPHVVSARCTHLACLVAFNDVERVWECPCHGSRFGVDGTVLQGPATTSLEPVDP</sequence>
<dbReference type="SUPFAM" id="SSF51905">
    <property type="entry name" value="FAD/NAD(P)-binding domain"/>
    <property type="match status" value="1"/>
</dbReference>
<dbReference type="Gene3D" id="3.50.50.60">
    <property type="entry name" value="FAD/NAD(P)-binding domain"/>
    <property type="match status" value="1"/>
</dbReference>